<comment type="caution">
    <text evidence="2">The sequence shown here is derived from an EMBL/GenBank/DDBJ whole genome shotgun (WGS) entry which is preliminary data.</text>
</comment>
<name>A0AA40KGU1_9HYME</name>
<evidence type="ECO:0000256" key="1">
    <source>
        <dbReference type="SAM" id="MobiDB-lite"/>
    </source>
</evidence>
<feature type="non-terminal residue" evidence="2">
    <location>
        <position position="1"/>
    </location>
</feature>
<dbReference type="Proteomes" id="UP001177670">
    <property type="component" value="Unassembled WGS sequence"/>
</dbReference>
<dbReference type="AlphaFoldDB" id="A0AA40KGU1"/>
<protein>
    <submittedName>
        <fullName evidence="2">Uncharacterized protein</fullName>
    </submittedName>
</protein>
<feature type="region of interest" description="Disordered" evidence="1">
    <location>
        <begin position="61"/>
        <end position="85"/>
    </location>
</feature>
<accession>A0AA40KGU1</accession>
<proteinExistence type="predicted"/>
<keyword evidence="3" id="KW-1185">Reference proteome</keyword>
<dbReference type="EMBL" id="JAHYIQ010000034">
    <property type="protein sequence ID" value="KAK1119904.1"/>
    <property type="molecule type" value="Genomic_DNA"/>
</dbReference>
<gene>
    <name evidence="2" type="ORF">K0M31_012977</name>
</gene>
<sequence length="85" mass="9664">VLRWRLCATRKYTGTVGLVFQRSTGPRYCVSRRSPRLDLARENNSLRPPLRKLNVANHAVRITNTQRRQGPQARGPPALSKLEDA</sequence>
<organism evidence="2 3">
    <name type="scientific">Melipona bicolor</name>
    <dbReference type="NCBI Taxonomy" id="60889"/>
    <lineage>
        <taxon>Eukaryota</taxon>
        <taxon>Metazoa</taxon>
        <taxon>Ecdysozoa</taxon>
        <taxon>Arthropoda</taxon>
        <taxon>Hexapoda</taxon>
        <taxon>Insecta</taxon>
        <taxon>Pterygota</taxon>
        <taxon>Neoptera</taxon>
        <taxon>Endopterygota</taxon>
        <taxon>Hymenoptera</taxon>
        <taxon>Apocrita</taxon>
        <taxon>Aculeata</taxon>
        <taxon>Apoidea</taxon>
        <taxon>Anthophila</taxon>
        <taxon>Apidae</taxon>
        <taxon>Melipona</taxon>
    </lineage>
</organism>
<feature type="non-terminal residue" evidence="2">
    <location>
        <position position="85"/>
    </location>
</feature>
<evidence type="ECO:0000313" key="3">
    <source>
        <dbReference type="Proteomes" id="UP001177670"/>
    </source>
</evidence>
<evidence type="ECO:0000313" key="2">
    <source>
        <dbReference type="EMBL" id="KAK1119904.1"/>
    </source>
</evidence>
<reference evidence="2" key="1">
    <citation type="submission" date="2021-10" db="EMBL/GenBank/DDBJ databases">
        <title>Melipona bicolor Genome sequencing and assembly.</title>
        <authorList>
            <person name="Araujo N.S."/>
            <person name="Arias M.C."/>
        </authorList>
    </citation>
    <scope>NUCLEOTIDE SEQUENCE</scope>
    <source>
        <strain evidence="2">USP_2M_L1-L4_2017</strain>
        <tissue evidence="2">Whole body</tissue>
    </source>
</reference>